<dbReference type="RefSeq" id="WP_201655808.1">
    <property type="nucleotide sequence ID" value="NZ_JAEQNC010000004.1"/>
</dbReference>
<proteinExistence type="predicted"/>
<comment type="caution">
    <text evidence="2">The sequence shown here is derived from an EMBL/GenBank/DDBJ whole genome shotgun (WGS) entry which is preliminary data.</text>
</comment>
<feature type="chain" id="PRO_5036796718" description="DUF945 domain-containing protein" evidence="1">
    <location>
        <begin position="23"/>
        <end position="484"/>
    </location>
</feature>
<keyword evidence="1" id="KW-0732">Signal</keyword>
<accession>A0A936YPR5</accession>
<evidence type="ECO:0000256" key="1">
    <source>
        <dbReference type="SAM" id="SignalP"/>
    </source>
</evidence>
<evidence type="ECO:0008006" key="4">
    <source>
        <dbReference type="Google" id="ProtNLM"/>
    </source>
</evidence>
<evidence type="ECO:0000313" key="3">
    <source>
        <dbReference type="Proteomes" id="UP000633219"/>
    </source>
</evidence>
<feature type="signal peptide" evidence="1">
    <location>
        <begin position="1"/>
        <end position="22"/>
    </location>
</feature>
<dbReference type="EMBL" id="JAEQNC010000004">
    <property type="protein sequence ID" value="MBL0371974.1"/>
    <property type="molecule type" value="Genomic_DNA"/>
</dbReference>
<protein>
    <recommendedName>
        <fullName evidence="4">DUF945 domain-containing protein</fullName>
    </recommendedName>
</protein>
<organism evidence="2 3">
    <name type="scientific">Rhizobium setariae</name>
    <dbReference type="NCBI Taxonomy" id="2801340"/>
    <lineage>
        <taxon>Bacteria</taxon>
        <taxon>Pseudomonadati</taxon>
        <taxon>Pseudomonadota</taxon>
        <taxon>Alphaproteobacteria</taxon>
        <taxon>Hyphomicrobiales</taxon>
        <taxon>Rhizobiaceae</taxon>
        <taxon>Rhizobium/Agrobacterium group</taxon>
        <taxon>Rhizobium</taxon>
    </lineage>
</organism>
<evidence type="ECO:0000313" key="2">
    <source>
        <dbReference type="EMBL" id="MBL0371974.1"/>
    </source>
</evidence>
<dbReference type="Proteomes" id="UP000633219">
    <property type="component" value="Unassembled WGS sequence"/>
</dbReference>
<name>A0A936YPR5_9HYPH</name>
<dbReference type="AlphaFoldDB" id="A0A936YPR5"/>
<gene>
    <name evidence="2" type="ORF">JJB09_08035</name>
</gene>
<reference evidence="2" key="1">
    <citation type="submission" date="2021-01" db="EMBL/GenBank/DDBJ databases">
        <title>Rhizobium sp. strain KVB221 16S ribosomal RNA gene Genome sequencing and assembly.</title>
        <authorList>
            <person name="Kang M."/>
        </authorList>
    </citation>
    <scope>NUCLEOTIDE SEQUENCE</scope>
    <source>
        <strain evidence="2">KVB221</strain>
    </source>
</reference>
<keyword evidence="3" id="KW-1185">Reference proteome</keyword>
<sequence length="484" mass="52642">MRRALYSTVAILAMLAPMQTRAADVSETGARDIAEKLTHYLPKDVVDTGFLKVTAGTNRYELSVDLEALLRKIKTEDFSVTGLKPLVQYLTPQDDGLWKIETNERLDISGHFSAEGKKNNFTYLIETITFEGMFDPELSFTRTANASLQNLRFSSDDGSTKVSANIDDYSTDMRLENIDGGKADMVSNLSGKGFTETVTDPTGGTFTVSAASLDGRSQADKLGVAAFRDLVIFGLDKLKSKDDVISAQDDARLKELMKANVPFVDNLVYDINFRDITVAGQGMEASLARAGYKVEFNGIKADTRVGVEFSFNDPVIPAGVLPPGTEGALPKSASMGVAVGGMNVEGVVSYLLEHADFTKSQPLTTEQSDALSKIVLPEGVMNIEFYNVAAKSDVYDIALAGTMKVNPDESDKPEADITVTARDLDTTIKFLQDNASKVPEFGQASFMVLMIKGFGKQQPDGSMIWNVKLDRDGKVMINGQEMKI</sequence>